<evidence type="ECO:0000313" key="9">
    <source>
        <dbReference type="Proteomes" id="UP001494588"/>
    </source>
</evidence>
<accession>A0ABU9QL21</accession>
<sequence length="131" mass="14307">MRRELLRFAIAGVIGFIVDAGVLYGMLALGAGYFVGRAVSFVAAVWSTWQFNRRFTFVQGSNKSAWTEWWHYLFAMLGGGGVNYAAYSAAILLLTKNSLLPLIAVAIGSLAGMTVNFVSAKLWVFKARSKS</sequence>
<dbReference type="EMBL" id="JAZHGC010000028">
    <property type="protein sequence ID" value="MEM5289750.1"/>
    <property type="molecule type" value="Genomic_DNA"/>
</dbReference>
<evidence type="ECO:0000313" key="8">
    <source>
        <dbReference type="EMBL" id="MEM5289750.1"/>
    </source>
</evidence>
<evidence type="ECO:0000256" key="5">
    <source>
        <dbReference type="ARBA" id="ARBA00023136"/>
    </source>
</evidence>
<evidence type="ECO:0000256" key="3">
    <source>
        <dbReference type="ARBA" id="ARBA00022692"/>
    </source>
</evidence>
<reference evidence="8 9" key="1">
    <citation type="submission" date="2024-01" db="EMBL/GenBank/DDBJ databases">
        <title>The diversity of rhizobia nodulating Mimosa spp. in eleven states of Brazil covering several biomes is determined by host plant, location, and edaphic factors.</title>
        <authorList>
            <person name="Rouws L."/>
            <person name="Barauna A."/>
            <person name="Beukes C."/>
            <person name="De Faria S.M."/>
            <person name="Gross E."/>
            <person name="Dos Reis Junior F.B."/>
            <person name="Simon M."/>
            <person name="Maluk M."/>
            <person name="Odee D.W."/>
            <person name="Kenicer G."/>
            <person name="Young J.P.W."/>
            <person name="Reis V.M."/>
            <person name="Zilli J."/>
            <person name="James E.K."/>
        </authorList>
    </citation>
    <scope>NUCLEOTIDE SEQUENCE [LARGE SCALE GENOMIC DNA]</scope>
    <source>
        <strain evidence="8 9">JPY77</strain>
    </source>
</reference>
<comment type="similarity">
    <text evidence="2">Belongs to the GtrA family.</text>
</comment>
<proteinExistence type="inferred from homology"/>
<keyword evidence="9" id="KW-1185">Reference proteome</keyword>
<dbReference type="RefSeq" id="WP_201651020.1">
    <property type="nucleotide sequence ID" value="NZ_CAJHCS010000010.1"/>
</dbReference>
<feature type="domain" description="GtrA/DPMS transmembrane" evidence="7">
    <location>
        <begin position="7"/>
        <end position="125"/>
    </location>
</feature>
<keyword evidence="3 6" id="KW-0812">Transmembrane</keyword>
<evidence type="ECO:0000256" key="4">
    <source>
        <dbReference type="ARBA" id="ARBA00022989"/>
    </source>
</evidence>
<dbReference type="Pfam" id="PF04138">
    <property type="entry name" value="GtrA_DPMS_TM"/>
    <property type="match status" value="1"/>
</dbReference>
<comment type="caution">
    <text evidence="8">The sequence shown here is derived from an EMBL/GenBank/DDBJ whole genome shotgun (WGS) entry which is preliminary data.</text>
</comment>
<evidence type="ECO:0000259" key="7">
    <source>
        <dbReference type="Pfam" id="PF04138"/>
    </source>
</evidence>
<evidence type="ECO:0000256" key="6">
    <source>
        <dbReference type="SAM" id="Phobius"/>
    </source>
</evidence>
<feature type="transmembrane region" description="Helical" evidence="6">
    <location>
        <begin position="5"/>
        <end position="24"/>
    </location>
</feature>
<evidence type="ECO:0000256" key="2">
    <source>
        <dbReference type="ARBA" id="ARBA00009399"/>
    </source>
</evidence>
<dbReference type="InterPro" id="IPR051401">
    <property type="entry name" value="GtrA_CellWall_Glycosyl"/>
</dbReference>
<comment type="subcellular location">
    <subcellularLocation>
        <location evidence="1">Membrane</location>
        <topology evidence="1">Multi-pass membrane protein</topology>
    </subcellularLocation>
</comment>
<dbReference type="PANTHER" id="PTHR38459">
    <property type="entry name" value="PROPHAGE BACTOPRENOL-LINKED GLUCOSE TRANSLOCASE HOMOLOG"/>
    <property type="match status" value="1"/>
</dbReference>
<keyword evidence="5 6" id="KW-0472">Membrane</keyword>
<keyword evidence="4 6" id="KW-1133">Transmembrane helix</keyword>
<feature type="transmembrane region" description="Helical" evidence="6">
    <location>
        <begin position="30"/>
        <end position="49"/>
    </location>
</feature>
<name>A0ABU9QL21_9BURK</name>
<feature type="transmembrane region" description="Helical" evidence="6">
    <location>
        <begin position="99"/>
        <end position="124"/>
    </location>
</feature>
<gene>
    <name evidence="8" type="ORF">V4C55_28915</name>
</gene>
<dbReference type="Proteomes" id="UP001494588">
    <property type="component" value="Unassembled WGS sequence"/>
</dbReference>
<protein>
    <submittedName>
        <fullName evidence="8">GtrA family protein</fullName>
    </submittedName>
</protein>
<organism evidence="8 9">
    <name type="scientific">Paraburkholderia sabiae</name>
    <dbReference type="NCBI Taxonomy" id="273251"/>
    <lineage>
        <taxon>Bacteria</taxon>
        <taxon>Pseudomonadati</taxon>
        <taxon>Pseudomonadota</taxon>
        <taxon>Betaproteobacteria</taxon>
        <taxon>Burkholderiales</taxon>
        <taxon>Burkholderiaceae</taxon>
        <taxon>Paraburkholderia</taxon>
    </lineage>
</organism>
<dbReference type="InterPro" id="IPR007267">
    <property type="entry name" value="GtrA_DPMS_TM"/>
</dbReference>
<feature type="transmembrane region" description="Helical" evidence="6">
    <location>
        <begin position="69"/>
        <end position="93"/>
    </location>
</feature>
<dbReference type="PANTHER" id="PTHR38459:SF1">
    <property type="entry name" value="PROPHAGE BACTOPRENOL-LINKED GLUCOSE TRANSLOCASE HOMOLOG"/>
    <property type="match status" value="1"/>
</dbReference>
<evidence type="ECO:0000256" key="1">
    <source>
        <dbReference type="ARBA" id="ARBA00004141"/>
    </source>
</evidence>